<gene>
    <name evidence="1" type="ORF">CBF35_02540</name>
</gene>
<dbReference type="RefSeq" id="WP_126778311.1">
    <property type="nucleotide sequence ID" value="NZ_CAUQJP010000055.1"/>
</dbReference>
<proteinExistence type="predicted"/>
<dbReference type="GeneID" id="98567233"/>
<evidence type="ECO:0000313" key="1">
    <source>
        <dbReference type="EMBL" id="RST97564.1"/>
    </source>
</evidence>
<reference evidence="1 2" key="1">
    <citation type="submission" date="2017-05" db="EMBL/GenBank/DDBJ databases">
        <title>Vagococcus spp. assemblies.</title>
        <authorList>
            <person name="Gulvik C.A."/>
        </authorList>
    </citation>
    <scope>NUCLEOTIDE SEQUENCE [LARGE SCALE GENOMIC DNA]</scope>
    <source>
        <strain evidence="1 2">NCFB 2777</strain>
    </source>
</reference>
<accession>A0A429ZUZ3</accession>
<comment type="caution">
    <text evidence="1">The sequence shown here is derived from an EMBL/GenBank/DDBJ whole genome shotgun (WGS) entry which is preliminary data.</text>
</comment>
<sequence>MIGVNKDNVELGEKYNCKTSLLEREFSGTIIAKYENTCIVELLSCAFEDSQKALEYNNRFVIGFNDLA</sequence>
<name>A0A429ZUZ3_9ENTE</name>
<organism evidence="1 2">
    <name type="scientific">Vagococcus salmoninarum</name>
    <dbReference type="NCBI Taxonomy" id="2739"/>
    <lineage>
        <taxon>Bacteria</taxon>
        <taxon>Bacillati</taxon>
        <taxon>Bacillota</taxon>
        <taxon>Bacilli</taxon>
        <taxon>Lactobacillales</taxon>
        <taxon>Enterococcaceae</taxon>
        <taxon>Vagococcus</taxon>
    </lineage>
</organism>
<dbReference type="Proteomes" id="UP000287239">
    <property type="component" value="Unassembled WGS sequence"/>
</dbReference>
<evidence type="ECO:0008006" key="3">
    <source>
        <dbReference type="Google" id="ProtNLM"/>
    </source>
</evidence>
<dbReference type="EMBL" id="NGJU01000002">
    <property type="protein sequence ID" value="RST97564.1"/>
    <property type="molecule type" value="Genomic_DNA"/>
</dbReference>
<protein>
    <recommendedName>
        <fullName evidence="3">DUF2187 domain-containing protein</fullName>
    </recommendedName>
</protein>
<evidence type="ECO:0000313" key="2">
    <source>
        <dbReference type="Proteomes" id="UP000287239"/>
    </source>
</evidence>
<keyword evidence="2" id="KW-1185">Reference proteome</keyword>
<dbReference type="AlphaFoldDB" id="A0A429ZUZ3"/>